<dbReference type="InterPro" id="IPR006118">
    <property type="entry name" value="Recombinase_CS"/>
</dbReference>
<dbReference type="EMBL" id="CABFMQ020000082">
    <property type="protein sequence ID" value="VTZ50553.1"/>
    <property type="molecule type" value="Genomic_DNA"/>
</dbReference>
<dbReference type="Gene3D" id="1.10.10.60">
    <property type="entry name" value="Homeodomain-like"/>
    <property type="match status" value="1"/>
</dbReference>
<proteinExistence type="inferred from homology"/>
<dbReference type="PANTHER" id="PTHR30461:SF2">
    <property type="entry name" value="SERINE RECOMBINASE PINE-RELATED"/>
    <property type="match status" value="1"/>
</dbReference>
<reference evidence="8 9" key="1">
    <citation type="submission" date="2019-05" db="EMBL/GenBank/DDBJ databases">
        <authorList>
            <person name="Farhan Ul Haque M."/>
        </authorList>
    </citation>
    <scope>NUCLEOTIDE SEQUENCE [LARGE SCALE GENOMIC DNA]</scope>
    <source>
        <strain evidence="8">2</strain>
    </source>
</reference>
<dbReference type="FunFam" id="3.40.50.1390:FF:000001">
    <property type="entry name" value="DNA recombinase"/>
    <property type="match status" value="1"/>
</dbReference>
<dbReference type="RefSeq" id="WP_244628964.1">
    <property type="nucleotide sequence ID" value="NZ_CABFMQ020000082.1"/>
</dbReference>
<dbReference type="PROSITE" id="PS51736">
    <property type="entry name" value="RECOMBINASES_3"/>
    <property type="match status" value="1"/>
</dbReference>
<dbReference type="CDD" id="cd00569">
    <property type="entry name" value="HTH_Hin_like"/>
    <property type="match status" value="1"/>
</dbReference>
<comment type="similarity">
    <text evidence="1">Belongs to the site-specific recombinase resolvase family.</text>
</comment>
<evidence type="ECO:0000256" key="2">
    <source>
        <dbReference type="ARBA" id="ARBA00022908"/>
    </source>
</evidence>
<feature type="domain" description="Resolvase/invertase-type recombinase catalytic" evidence="7">
    <location>
        <begin position="5"/>
        <end position="138"/>
    </location>
</feature>
<evidence type="ECO:0000256" key="6">
    <source>
        <dbReference type="PIRSR" id="PIRSR606118-50"/>
    </source>
</evidence>
<dbReference type="Proteomes" id="UP000485880">
    <property type="component" value="Unassembled WGS sequence"/>
</dbReference>
<evidence type="ECO:0000259" key="7">
    <source>
        <dbReference type="PROSITE" id="PS51736"/>
    </source>
</evidence>
<dbReference type="SUPFAM" id="SSF53041">
    <property type="entry name" value="Resolvase-like"/>
    <property type="match status" value="1"/>
</dbReference>
<dbReference type="AlphaFoldDB" id="A0A8B6M686"/>
<dbReference type="CDD" id="cd03768">
    <property type="entry name" value="SR_ResInv"/>
    <property type="match status" value="1"/>
</dbReference>
<sequence length="203" mass="22070">MFFNMLLGYARDSTDEHTTRLQLDALEAAGCERTFSERASSATAERPVLADLMNRIQEGDTLVVWRLDRLGRSLPHLIETVQKLEAGGVALKSLTEGIDTTTPSGRLVFHLFGALAQFERELIRERTVAGLAAARARGRKGGRPPKLSAEKLRVAQRLLKDPDSTVSEVARTLGVHRSTLHKALHGAVAKTVNGVGRGLVRAG</sequence>
<name>A0A8B6M686_METTU</name>
<accession>A0A8B6M686</accession>
<dbReference type="Gene3D" id="3.40.50.1390">
    <property type="entry name" value="Resolvase, N-terminal catalytic domain"/>
    <property type="match status" value="1"/>
</dbReference>
<dbReference type="InterPro" id="IPR009057">
    <property type="entry name" value="Homeodomain-like_sf"/>
</dbReference>
<keyword evidence="5" id="KW-0233">DNA recombination</keyword>
<dbReference type="PROSITE" id="PS00398">
    <property type="entry name" value="RECOMBINASES_2"/>
    <property type="match status" value="1"/>
</dbReference>
<evidence type="ECO:0000313" key="9">
    <source>
        <dbReference type="Proteomes" id="UP000485880"/>
    </source>
</evidence>
<dbReference type="GO" id="GO:0015074">
    <property type="term" value="P:DNA integration"/>
    <property type="evidence" value="ECO:0007669"/>
    <property type="project" value="UniProtKB-KW"/>
</dbReference>
<keyword evidence="9" id="KW-1185">Reference proteome</keyword>
<dbReference type="InterPro" id="IPR050639">
    <property type="entry name" value="SSR_resolvase"/>
</dbReference>
<dbReference type="GO" id="GO:0003677">
    <property type="term" value="F:DNA binding"/>
    <property type="evidence" value="ECO:0007669"/>
    <property type="project" value="UniProtKB-KW"/>
</dbReference>
<dbReference type="GO" id="GO:0000150">
    <property type="term" value="F:DNA strand exchange activity"/>
    <property type="evidence" value="ECO:0007669"/>
    <property type="project" value="UniProtKB-KW"/>
</dbReference>
<dbReference type="PANTHER" id="PTHR30461">
    <property type="entry name" value="DNA-INVERTASE FROM LAMBDOID PROPHAGE"/>
    <property type="match status" value="1"/>
</dbReference>
<dbReference type="Pfam" id="PF02796">
    <property type="entry name" value="HTH_7"/>
    <property type="match status" value="1"/>
</dbReference>
<keyword evidence="4" id="KW-0238">DNA-binding</keyword>
<feature type="active site" description="O-(5'-phospho-DNA)-serine intermediate" evidence="6">
    <location>
        <position position="13"/>
    </location>
</feature>
<evidence type="ECO:0000256" key="1">
    <source>
        <dbReference type="ARBA" id="ARBA00009913"/>
    </source>
</evidence>
<dbReference type="SUPFAM" id="SSF46689">
    <property type="entry name" value="Homeodomain-like"/>
    <property type="match status" value="1"/>
</dbReference>
<evidence type="ECO:0000256" key="5">
    <source>
        <dbReference type="ARBA" id="ARBA00023172"/>
    </source>
</evidence>
<keyword evidence="2" id="KW-0229">DNA integration</keyword>
<comment type="caution">
    <text evidence="8">The sequence shown here is derived from an EMBL/GenBank/DDBJ whole genome shotgun (WGS) entry which is preliminary data.</text>
</comment>
<dbReference type="SMART" id="SM00857">
    <property type="entry name" value="Resolvase"/>
    <property type="match status" value="1"/>
</dbReference>
<evidence type="ECO:0000313" key="8">
    <source>
        <dbReference type="EMBL" id="VTZ50553.1"/>
    </source>
</evidence>
<evidence type="ECO:0000256" key="4">
    <source>
        <dbReference type="ARBA" id="ARBA00023125"/>
    </source>
</evidence>
<evidence type="ECO:0000256" key="3">
    <source>
        <dbReference type="ARBA" id="ARBA00023100"/>
    </source>
</evidence>
<dbReference type="InterPro" id="IPR036162">
    <property type="entry name" value="Resolvase-like_N_sf"/>
</dbReference>
<gene>
    <name evidence="8" type="primary">pin</name>
    <name evidence="8" type="ORF">MPC4_250061</name>
</gene>
<keyword evidence="3" id="KW-0230">DNA invertase</keyword>
<organism evidence="8 9">
    <name type="scientific">Methylocella tundrae</name>
    <dbReference type="NCBI Taxonomy" id="227605"/>
    <lineage>
        <taxon>Bacteria</taxon>
        <taxon>Pseudomonadati</taxon>
        <taxon>Pseudomonadota</taxon>
        <taxon>Alphaproteobacteria</taxon>
        <taxon>Hyphomicrobiales</taxon>
        <taxon>Beijerinckiaceae</taxon>
        <taxon>Methylocella</taxon>
    </lineage>
</organism>
<protein>
    <submittedName>
        <fullName evidence="8">Site-specific DNA recombinase e14 prophage</fullName>
    </submittedName>
</protein>
<dbReference type="Pfam" id="PF00239">
    <property type="entry name" value="Resolvase"/>
    <property type="match status" value="1"/>
</dbReference>
<dbReference type="InterPro" id="IPR006119">
    <property type="entry name" value="Resolv_N"/>
</dbReference>
<dbReference type="InterPro" id="IPR006120">
    <property type="entry name" value="Resolvase_HTH_dom"/>
</dbReference>